<evidence type="ECO:0000313" key="2">
    <source>
        <dbReference type="EMBL" id="GEY94455.1"/>
    </source>
</evidence>
<reference evidence="2" key="1">
    <citation type="journal article" date="2019" name="Sci. Rep.">
        <title>Draft genome of Tanacetum cinerariifolium, the natural source of mosquito coil.</title>
        <authorList>
            <person name="Yamashiro T."/>
            <person name="Shiraishi A."/>
            <person name="Satake H."/>
            <person name="Nakayama K."/>
        </authorList>
    </citation>
    <scope>NUCLEOTIDE SEQUENCE</scope>
</reference>
<organism evidence="2">
    <name type="scientific">Tanacetum cinerariifolium</name>
    <name type="common">Dalmatian daisy</name>
    <name type="synonym">Chrysanthemum cinerariifolium</name>
    <dbReference type="NCBI Taxonomy" id="118510"/>
    <lineage>
        <taxon>Eukaryota</taxon>
        <taxon>Viridiplantae</taxon>
        <taxon>Streptophyta</taxon>
        <taxon>Embryophyta</taxon>
        <taxon>Tracheophyta</taxon>
        <taxon>Spermatophyta</taxon>
        <taxon>Magnoliopsida</taxon>
        <taxon>eudicotyledons</taxon>
        <taxon>Gunneridae</taxon>
        <taxon>Pentapetalae</taxon>
        <taxon>asterids</taxon>
        <taxon>campanulids</taxon>
        <taxon>Asterales</taxon>
        <taxon>Asteraceae</taxon>
        <taxon>Asteroideae</taxon>
        <taxon>Anthemideae</taxon>
        <taxon>Anthemidinae</taxon>
        <taxon>Tanacetum</taxon>
    </lineage>
</organism>
<name>A0A699HW61_TANCI</name>
<accession>A0A699HW61</accession>
<protein>
    <submittedName>
        <fullName evidence="2">NBS-containing resistance-like protein</fullName>
    </submittedName>
</protein>
<dbReference type="AlphaFoldDB" id="A0A699HW61"/>
<sequence length="221" mass="25120">MYSFMNEPYWMETVIEESRIPIEYDLFNYEYAVLDDKAHTCITDGNGAGNVGDNTYHPHLHFLLLALIPIGELLYILIPIPIPTEITDPRGDSKIFHPSDFYGHVPIPVQLHVSSMISLSPTLMLLIEQQHATLSRSSAKAEYRGVANVVAETLWLRNLLRELHAPLFTATLVYYNSASGVYFSITPVQHQRMNHIEIGIYLWLDFIASGQVYVLHVPSCF</sequence>
<evidence type="ECO:0000256" key="1">
    <source>
        <dbReference type="SAM" id="Phobius"/>
    </source>
</evidence>
<keyword evidence="1" id="KW-1133">Transmembrane helix</keyword>
<comment type="caution">
    <text evidence="2">The sequence shown here is derived from an EMBL/GenBank/DDBJ whole genome shotgun (WGS) entry which is preliminary data.</text>
</comment>
<gene>
    <name evidence="2" type="ORF">Tci_466429</name>
</gene>
<dbReference type="CDD" id="cd09272">
    <property type="entry name" value="RNase_HI_RT_Ty1"/>
    <property type="match status" value="1"/>
</dbReference>
<keyword evidence="1" id="KW-0812">Transmembrane</keyword>
<dbReference type="EMBL" id="BKCJ010224985">
    <property type="protein sequence ID" value="GEY94455.1"/>
    <property type="molecule type" value="Genomic_DNA"/>
</dbReference>
<keyword evidence="1" id="KW-0472">Membrane</keyword>
<feature type="transmembrane region" description="Helical" evidence="1">
    <location>
        <begin position="60"/>
        <end position="80"/>
    </location>
</feature>
<proteinExistence type="predicted"/>